<evidence type="ECO:0000256" key="1">
    <source>
        <dbReference type="ARBA" id="ARBA00022603"/>
    </source>
</evidence>
<dbReference type="AlphaFoldDB" id="A0ABC8KEE1"/>
<comment type="caution">
    <text evidence="5">The sequence shown here is derived from an EMBL/GenBank/DDBJ whole genome shotgun (WGS) entry which is preliminary data.</text>
</comment>
<keyword evidence="6" id="KW-1185">Reference proteome</keyword>
<dbReference type="SUPFAM" id="SSF46785">
    <property type="entry name" value="Winged helix' DNA-binding domain"/>
    <property type="match status" value="1"/>
</dbReference>
<keyword evidence="1" id="KW-0489">Methyltransferase</keyword>
<dbReference type="Proteomes" id="UP001642260">
    <property type="component" value="Unassembled WGS sequence"/>
</dbReference>
<dbReference type="GO" id="GO:0008168">
    <property type="term" value="F:methyltransferase activity"/>
    <property type="evidence" value="ECO:0007669"/>
    <property type="project" value="UniProtKB-KW"/>
</dbReference>
<dbReference type="GO" id="GO:0032259">
    <property type="term" value="P:methylation"/>
    <property type="evidence" value="ECO:0007669"/>
    <property type="project" value="UniProtKB-KW"/>
</dbReference>
<evidence type="ECO:0000313" key="6">
    <source>
        <dbReference type="Proteomes" id="UP001642260"/>
    </source>
</evidence>
<dbReference type="Pfam" id="PF08100">
    <property type="entry name" value="Dimerisation"/>
    <property type="match status" value="1"/>
</dbReference>
<keyword evidence="3" id="KW-0949">S-adenosyl-L-methionine</keyword>
<gene>
    <name evidence="5" type="ORF">ERUC_LOCUS21661</name>
</gene>
<feature type="domain" description="O-methyltransferase dimerisation" evidence="4">
    <location>
        <begin position="36"/>
        <end position="106"/>
    </location>
</feature>
<evidence type="ECO:0000256" key="2">
    <source>
        <dbReference type="ARBA" id="ARBA00022679"/>
    </source>
</evidence>
<dbReference type="EMBL" id="CAKOAT010213599">
    <property type="protein sequence ID" value="CAH8355906.1"/>
    <property type="molecule type" value="Genomic_DNA"/>
</dbReference>
<dbReference type="Gene3D" id="1.10.10.10">
    <property type="entry name" value="Winged helix-like DNA-binding domain superfamily/Winged helix DNA-binding domain"/>
    <property type="match status" value="1"/>
</dbReference>
<proteinExistence type="predicted"/>
<name>A0ABC8KEE1_ERUVS</name>
<dbReference type="FunFam" id="1.10.10.10:FF:000357">
    <property type="entry name" value="Caffeic acid 3-O-methyltransferase"/>
    <property type="match status" value="1"/>
</dbReference>
<reference evidence="5 6" key="1">
    <citation type="submission" date="2022-03" db="EMBL/GenBank/DDBJ databases">
        <authorList>
            <person name="Macdonald S."/>
            <person name="Ahmed S."/>
            <person name="Newling K."/>
        </authorList>
    </citation>
    <scope>NUCLEOTIDE SEQUENCE [LARGE SCALE GENOMIC DNA]</scope>
</reference>
<accession>A0ABC8KEE1</accession>
<keyword evidence="2" id="KW-0808">Transferase</keyword>
<dbReference type="InterPro" id="IPR036390">
    <property type="entry name" value="WH_DNA-bd_sf"/>
</dbReference>
<evidence type="ECO:0000313" key="5">
    <source>
        <dbReference type="EMBL" id="CAH8355906.1"/>
    </source>
</evidence>
<protein>
    <recommendedName>
        <fullName evidence="4">O-methyltransferase dimerisation domain-containing protein</fullName>
    </recommendedName>
</protein>
<evidence type="ECO:0000259" key="4">
    <source>
        <dbReference type="Pfam" id="PF08100"/>
    </source>
</evidence>
<organism evidence="5 6">
    <name type="scientific">Eruca vesicaria subsp. sativa</name>
    <name type="common">Garden rocket</name>
    <name type="synonym">Eruca sativa</name>
    <dbReference type="NCBI Taxonomy" id="29727"/>
    <lineage>
        <taxon>Eukaryota</taxon>
        <taxon>Viridiplantae</taxon>
        <taxon>Streptophyta</taxon>
        <taxon>Embryophyta</taxon>
        <taxon>Tracheophyta</taxon>
        <taxon>Spermatophyta</taxon>
        <taxon>Magnoliopsida</taxon>
        <taxon>eudicotyledons</taxon>
        <taxon>Gunneridae</taxon>
        <taxon>Pentapetalae</taxon>
        <taxon>rosids</taxon>
        <taxon>malvids</taxon>
        <taxon>Brassicales</taxon>
        <taxon>Brassicaceae</taxon>
        <taxon>Brassiceae</taxon>
        <taxon>Eruca</taxon>
    </lineage>
</organism>
<dbReference type="InterPro" id="IPR012967">
    <property type="entry name" value="COMT_dimerisation"/>
</dbReference>
<dbReference type="InterPro" id="IPR036388">
    <property type="entry name" value="WH-like_DNA-bd_sf"/>
</dbReference>
<sequence length="113" mass="12457">MTNHLQGPITSYFNPGLTKQEEQADKDMMSLQALKITSTLAFPVVFKASLELGVLDTIVAYGKDAWLSSSEIAVGLPTKPTNPQAPMLLDRILRLLISHSVLKCHILKPEKKI</sequence>
<evidence type="ECO:0000256" key="3">
    <source>
        <dbReference type="ARBA" id="ARBA00022691"/>
    </source>
</evidence>